<evidence type="ECO:0000256" key="18">
    <source>
        <dbReference type="PROSITE-ProRule" id="PRU00657"/>
    </source>
</evidence>
<feature type="domain" description="Helicase ATP-binding" evidence="22">
    <location>
        <begin position="29"/>
        <end position="194"/>
    </location>
</feature>
<comment type="subcellular location">
    <subcellularLocation>
        <location evidence="3">Nucleus</location>
    </subcellularLocation>
</comment>
<dbReference type="SMART" id="SM00949">
    <property type="entry name" value="PAZ"/>
    <property type="match status" value="1"/>
</dbReference>
<dbReference type="InterPro" id="IPR005034">
    <property type="entry name" value="Dicer_dimerisation"/>
</dbReference>
<dbReference type="RefSeq" id="XP_031388034.1">
    <property type="nucleotide sequence ID" value="XM_031532174.1"/>
</dbReference>
<dbReference type="Pfam" id="PF00035">
    <property type="entry name" value="dsrm"/>
    <property type="match status" value="1"/>
</dbReference>
<sequence length="1406" mass="158671">MDAAAMEVDIDQHPPSDPLPFARCYQLEALDMALKQNTIVYLETGSGKTLIATMLLRSYAYQIRKPSPYIAVFLVPKVVLVSQQAEVLKMHTDLKVGMYWGEMGVDFWNAALWRQEIEKHEVLVMTPAILLHVLRHRFFKMEMIKVLIFDECQHASGKHPYACIMTEFYHHYLKSPNYEVPRILGMTASPIKTKGGQSESEYWQKLQCLETLMNSKIYTCESESVLANYVPFSTIKYKSYQKMGIPRGLLAQLGALLMRLKEKHKGEVARYDLEKSAADSTCKSIEQIYSTLMYCLEELGLWLAWKAADFLTRQEVEDLLWGKLDLTGEKILRHFCSEVFQELTTFVDSDAQWAIADDNKLKVATGYLASSRVVTLIESLLEYSHIKAIRCIIFVERIITASVLHSLLNELLHKHNSWRSKSIAGNSSGLLRQSRKLQQEIVEEFREGKVNIIVATSILEEGLDVQSCNLVIRFDPAPTVSSFIQSRGRARMQNSDFLLLVESGDASTYSRLGKFLASGEIMRKLSLSHASVPCQALDDDLYSEEIYRVESTGAVITLCSSVEMLYFYCSRLPSDGYFKPMPRFDIDKEMGICRIHMPKSCPVPPLRPICWPGNINTLRKIACFEACKQLHRYGALTDDLIPDVVVEDKQTTNAEKEPYDDEHPAYFPTELVNRLSKSNAYHFYVIQLLQQFSYDVRVQGLVLAMRSELEPGICFKLQADRGMLTANFKYAGSCSLTEEQVNCCRKFQSTLLSVLVEHNVTKLVEVLNSFNSGNSPGIDYLILPLKSGYPNEGTVDWEPVASVLFPSAEVSNSPSSGSNVSNEHIKGCCFHGRSCLVTKDGPVCSCLLQNSVVYTPHNGRIYCISGFLNSLNANSKLNMRDGSSVTYKQYYKERYGINLRCEEQSLLKGRHIFQAQNCLFWGRLRKEKEEPSKAMVELPPELCQLIIAPISINTVYSYSFAPSIIHRLESLLMAANLKRMHLDHCVQNAVIPTTKVLEALTTKQCQEEFHLESLETLGDSFLKYAVSQHLFKSYGNHHEGMLSIKRERITSNAALCKLGCECNLPGFIRDEQFDPKNWIIPGYKSQSLLNEEFVFGRKMYVVGKRKIKMKRVADVVEALIGAYVSTGGETAGVMFLDWLGIKVDFGVSPYERGSSLNESLVNIKQLEALLGYSFNDPSLLVEALTHGSFMLPEIPRCYQRLEYLGDSVLDYLITVHLYSTYPRLSPGLITDMRSASVNNDCYALAAVKVELHKHLLHASQALHRDIANTLENSDKFASTIMYGWESETSFPKVLGDIIESLAGAILVDSGYNKQKVFDSIRPLLEPLVTPETLQLHPVRELNEICQKENYTLKKPTVSRDDNGISVTVEVEAGGKIYRHTSCADKKETAKRVASRAVLKSLKQASV</sequence>
<feature type="domain" description="RNase III" evidence="20">
    <location>
        <begin position="1163"/>
        <end position="1310"/>
    </location>
</feature>
<dbReference type="PROSITE" id="PS50142">
    <property type="entry name" value="RNASE_3_2"/>
    <property type="match status" value="2"/>
</dbReference>
<dbReference type="Pfam" id="PF03368">
    <property type="entry name" value="Dicer_dimer"/>
    <property type="match status" value="1"/>
</dbReference>
<dbReference type="InterPro" id="IPR027417">
    <property type="entry name" value="P-loop_NTPase"/>
</dbReference>
<evidence type="ECO:0000256" key="1">
    <source>
        <dbReference type="ARBA" id="ARBA00001936"/>
    </source>
</evidence>
<dbReference type="CDD" id="cd00593">
    <property type="entry name" value="RIBOc"/>
    <property type="match status" value="2"/>
</dbReference>
<dbReference type="PROSITE" id="PS50137">
    <property type="entry name" value="DS_RBD"/>
    <property type="match status" value="1"/>
</dbReference>
<dbReference type="Gene3D" id="1.10.1520.10">
    <property type="entry name" value="Ribonuclease III domain"/>
    <property type="match status" value="2"/>
</dbReference>
<dbReference type="InterPro" id="IPR038248">
    <property type="entry name" value="Dicer_dimer_sf"/>
</dbReference>
<dbReference type="FunFam" id="3.40.50.300:FF:000420">
    <property type="entry name" value="Endoribonuclease dicer-like 1"/>
    <property type="match status" value="1"/>
</dbReference>
<evidence type="ECO:0000259" key="21">
    <source>
        <dbReference type="PROSITE" id="PS50821"/>
    </source>
</evidence>
<evidence type="ECO:0000259" key="22">
    <source>
        <dbReference type="PROSITE" id="PS51192"/>
    </source>
</evidence>
<dbReference type="InterPro" id="IPR014001">
    <property type="entry name" value="Helicase_ATP-bd"/>
</dbReference>
<dbReference type="SUPFAM" id="SSF54768">
    <property type="entry name" value="dsRNA-binding domain-like"/>
    <property type="match status" value="1"/>
</dbReference>
<evidence type="ECO:0000259" key="19">
    <source>
        <dbReference type="PROSITE" id="PS50137"/>
    </source>
</evidence>
<organism evidence="25 27">
    <name type="scientific">Punica granatum</name>
    <name type="common">Pomegranate</name>
    <dbReference type="NCBI Taxonomy" id="22663"/>
    <lineage>
        <taxon>Eukaryota</taxon>
        <taxon>Viridiplantae</taxon>
        <taxon>Streptophyta</taxon>
        <taxon>Embryophyta</taxon>
        <taxon>Tracheophyta</taxon>
        <taxon>Spermatophyta</taxon>
        <taxon>Magnoliopsida</taxon>
        <taxon>eudicotyledons</taxon>
        <taxon>Gunneridae</taxon>
        <taxon>Pentapetalae</taxon>
        <taxon>rosids</taxon>
        <taxon>malvids</taxon>
        <taxon>Myrtales</taxon>
        <taxon>Lythraceae</taxon>
        <taxon>Punica</taxon>
    </lineage>
</organism>
<dbReference type="InterPro" id="IPR036085">
    <property type="entry name" value="PAZ_dom_sf"/>
</dbReference>
<dbReference type="GeneID" id="116201081"/>
<evidence type="ECO:0000256" key="16">
    <source>
        <dbReference type="ARBA" id="ARBA00023242"/>
    </source>
</evidence>
<dbReference type="Pfam" id="PF00636">
    <property type="entry name" value="Ribonuclease_3"/>
    <property type="match status" value="2"/>
</dbReference>
<dbReference type="FunFam" id="3.30.160.380:FF:000001">
    <property type="entry name" value="Endoribonuclease dicer-like 1"/>
    <property type="match status" value="1"/>
</dbReference>
<dbReference type="InterPro" id="IPR011545">
    <property type="entry name" value="DEAD/DEAH_box_helicase_dom"/>
</dbReference>
<evidence type="ECO:0000256" key="8">
    <source>
        <dbReference type="ARBA" id="ARBA00022759"/>
    </source>
</evidence>
<keyword evidence="6" id="KW-0677">Repeat</keyword>
<keyword evidence="25" id="KW-1185">Reference proteome</keyword>
<keyword evidence="7" id="KW-0547">Nucleotide-binding</keyword>
<evidence type="ECO:0000259" key="24">
    <source>
        <dbReference type="PROSITE" id="PS51327"/>
    </source>
</evidence>
<dbReference type="GO" id="GO:0003723">
    <property type="term" value="F:RNA binding"/>
    <property type="evidence" value="ECO:0007669"/>
    <property type="project" value="UniProtKB-UniRule"/>
</dbReference>
<dbReference type="GO" id="GO:0004525">
    <property type="term" value="F:ribonuclease III activity"/>
    <property type="evidence" value="ECO:0007669"/>
    <property type="project" value="InterPro"/>
</dbReference>
<keyword evidence="12" id="KW-0460">Magnesium</keyword>
<reference evidence="26 27" key="2">
    <citation type="submission" date="2025-04" db="UniProtKB">
        <authorList>
            <consortium name="RefSeq"/>
        </authorList>
    </citation>
    <scope>IDENTIFICATION</scope>
    <source>
        <tissue evidence="26 27">Leaf</tissue>
    </source>
</reference>
<protein>
    <submittedName>
        <fullName evidence="26 27">Endoribonuclease Dicer homolog 2 isoform X1</fullName>
    </submittedName>
</protein>
<evidence type="ECO:0000259" key="20">
    <source>
        <dbReference type="PROSITE" id="PS50142"/>
    </source>
</evidence>
<keyword evidence="13 18" id="KW-0694">RNA-binding</keyword>
<feature type="domain" description="DRBM" evidence="19">
    <location>
        <begin position="1336"/>
        <end position="1403"/>
    </location>
</feature>
<feature type="domain" description="RNase III" evidence="20">
    <location>
        <begin position="998"/>
        <end position="1128"/>
    </location>
</feature>
<evidence type="ECO:0000256" key="2">
    <source>
        <dbReference type="ARBA" id="ARBA00001946"/>
    </source>
</evidence>
<keyword evidence="5" id="KW-0479">Metal-binding</keyword>
<gene>
    <name evidence="26 27" type="primary">LOC116201081</name>
</gene>
<dbReference type="PROSITE" id="PS51194">
    <property type="entry name" value="HELICASE_CTER"/>
    <property type="match status" value="1"/>
</dbReference>
<dbReference type="SMART" id="SM00490">
    <property type="entry name" value="HELICc"/>
    <property type="match status" value="1"/>
</dbReference>
<evidence type="ECO:0000313" key="25">
    <source>
        <dbReference type="Proteomes" id="UP000515151"/>
    </source>
</evidence>
<evidence type="ECO:0000256" key="9">
    <source>
        <dbReference type="ARBA" id="ARBA00022801"/>
    </source>
</evidence>
<dbReference type="OrthoDB" id="6513042at2759"/>
<dbReference type="InterPro" id="IPR000999">
    <property type="entry name" value="RNase_III_dom"/>
</dbReference>
<keyword evidence="11" id="KW-0067">ATP-binding</keyword>
<dbReference type="GO" id="GO:0005524">
    <property type="term" value="F:ATP binding"/>
    <property type="evidence" value="ECO:0007669"/>
    <property type="project" value="UniProtKB-KW"/>
</dbReference>
<evidence type="ECO:0000256" key="5">
    <source>
        <dbReference type="ARBA" id="ARBA00022723"/>
    </source>
</evidence>
<dbReference type="RefSeq" id="XP_031388042.1">
    <property type="nucleotide sequence ID" value="XM_031532182.1"/>
</dbReference>
<evidence type="ECO:0000256" key="11">
    <source>
        <dbReference type="ARBA" id="ARBA00022840"/>
    </source>
</evidence>
<dbReference type="Pfam" id="PF00270">
    <property type="entry name" value="DEAD"/>
    <property type="match status" value="1"/>
</dbReference>
<reference evidence="25" key="1">
    <citation type="journal article" date="2020" name="Plant Biotechnol. J.">
        <title>The pomegranate (Punica granatum L.) draft genome dissects genetic divergence between soft- and hard-seeded cultivars.</title>
        <authorList>
            <person name="Luo X."/>
            <person name="Li H."/>
            <person name="Wu Z."/>
            <person name="Yao W."/>
            <person name="Zhao P."/>
            <person name="Cao D."/>
            <person name="Yu H."/>
            <person name="Li K."/>
            <person name="Poudel K."/>
            <person name="Zhao D."/>
            <person name="Zhang F."/>
            <person name="Xia X."/>
            <person name="Chen L."/>
            <person name="Wang Q."/>
            <person name="Jing D."/>
            <person name="Cao S."/>
        </authorList>
    </citation>
    <scope>NUCLEOTIDE SEQUENCE [LARGE SCALE GENOMIC DNA]</scope>
</reference>
<dbReference type="PROSITE" id="PS51327">
    <property type="entry name" value="DICER_DSRBF"/>
    <property type="match status" value="1"/>
</dbReference>
<dbReference type="SMART" id="SM00487">
    <property type="entry name" value="DEXDc"/>
    <property type="match status" value="1"/>
</dbReference>
<evidence type="ECO:0000256" key="6">
    <source>
        <dbReference type="ARBA" id="ARBA00022737"/>
    </source>
</evidence>
<dbReference type="GO" id="GO:0010267">
    <property type="term" value="P:ta-siRNA processing"/>
    <property type="evidence" value="ECO:0007669"/>
    <property type="project" value="UniProtKB-ARBA"/>
</dbReference>
<dbReference type="FunFam" id="1.10.1520.10:FF:000004">
    <property type="entry name" value="Endoribonuclease dicer-like 1"/>
    <property type="match status" value="1"/>
</dbReference>
<dbReference type="GO" id="GO:0046872">
    <property type="term" value="F:metal ion binding"/>
    <property type="evidence" value="ECO:0007669"/>
    <property type="project" value="UniProtKB-KW"/>
</dbReference>
<proteinExistence type="inferred from homology"/>
<dbReference type="PROSITE" id="PS50821">
    <property type="entry name" value="PAZ"/>
    <property type="match status" value="1"/>
</dbReference>
<keyword evidence="9" id="KW-0378">Hydrolase</keyword>
<keyword evidence="14" id="KW-0943">RNA-mediated gene silencing</keyword>
<feature type="domain" description="Dicer dsRNA-binding fold" evidence="24">
    <location>
        <begin position="561"/>
        <end position="650"/>
    </location>
</feature>
<evidence type="ECO:0000256" key="12">
    <source>
        <dbReference type="ARBA" id="ARBA00022842"/>
    </source>
</evidence>
<name>A0A6P8CTL8_PUNGR</name>
<dbReference type="PROSITE" id="PS51192">
    <property type="entry name" value="HELICASE_ATP_BIND_1"/>
    <property type="match status" value="1"/>
</dbReference>
<keyword evidence="8" id="KW-0255">Endonuclease</keyword>
<evidence type="ECO:0000313" key="26">
    <source>
        <dbReference type="RefSeq" id="XP_031388034.1"/>
    </source>
</evidence>
<dbReference type="InterPro" id="IPR003100">
    <property type="entry name" value="PAZ_dom"/>
</dbReference>
<evidence type="ECO:0000313" key="27">
    <source>
        <dbReference type="RefSeq" id="XP_031388042.1"/>
    </source>
</evidence>
<dbReference type="PANTHER" id="PTHR14950:SF70">
    <property type="entry name" value="ENDORIBONUCLEASE DICER HOMOLOG 2"/>
    <property type="match status" value="1"/>
</dbReference>
<accession>A0A6P8CTL8</accession>
<dbReference type="GO" id="GO:0004386">
    <property type="term" value="F:helicase activity"/>
    <property type="evidence" value="ECO:0007669"/>
    <property type="project" value="UniProtKB-KW"/>
</dbReference>
<keyword evidence="16" id="KW-0539">Nucleus</keyword>
<dbReference type="Gene3D" id="3.30.160.20">
    <property type="match status" value="1"/>
</dbReference>
<evidence type="ECO:0000256" key="15">
    <source>
        <dbReference type="ARBA" id="ARBA00023211"/>
    </source>
</evidence>
<dbReference type="CDD" id="cd18034">
    <property type="entry name" value="DEXHc_dicer"/>
    <property type="match status" value="1"/>
</dbReference>
<feature type="domain" description="PAZ" evidence="21">
    <location>
        <begin position="832"/>
        <end position="947"/>
    </location>
</feature>
<comment type="similarity">
    <text evidence="17 18">Belongs to the helicase family. Dicer subfamily.</text>
</comment>
<keyword evidence="15" id="KW-0464">Manganese</keyword>
<dbReference type="SUPFAM" id="SSF69065">
    <property type="entry name" value="RNase III domain-like"/>
    <property type="match status" value="2"/>
</dbReference>
<dbReference type="SMART" id="SM00535">
    <property type="entry name" value="RIBOc"/>
    <property type="match status" value="2"/>
</dbReference>
<dbReference type="InterPro" id="IPR014720">
    <property type="entry name" value="dsRBD_dom"/>
</dbReference>
<dbReference type="SUPFAM" id="SSF101690">
    <property type="entry name" value="PAZ domain"/>
    <property type="match status" value="1"/>
</dbReference>
<dbReference type="Pfam" id="PF02170">
    <property type="entry name" value="PAZ"/>
    <property type="match status" value="1"/>
</dbReference>
<dbReference type="InterPro" id="IPR036389">
    <property type="entry name" value="RNase_III_sf"/>
</dbReference>
<dbReference type="PROSITE" id="PS00517">
    <property type="entry name" value="RNASE_3_1"/>
    <property type="match status" value="1"/>
</dbReference>
<evidence type="ECO:0000256" key="4">
    <source>
        <dbReference type="ARBA" id="ARBA00022722"/>
    </source>
</evidence>
<evidence type="ECO:0000259" key="23">
    <source>
        <dbReference type="PROSITE" id="PS51194"/>
    </source>
</evidence>
<feature type="domain" description="Helicase C-terminal" evidence="23">
    <location>
        <begin position="376"/>
        <end position="540"/>
    </location>
</feature>
<dbReference type="SUPFAM" id="SSF52540">
    <property type="entry name" value="P-loop containing nucleoside triphosphate hydrolases"/>
    <property type="match status" value="1"/>
</dbReference>
<dbReference type="Gene3D" id="3.40.50.300">
    <property type="entry name" value="P-loop containing nucleotide triphosphate hydrolases"/>
    <property type="match status" value="2"/>
</dbReference>
<evidence type="ECO:0000256" key="7">
    <source>
        <dbReference type="ARBA" id="ARBA00022741"/>
    </source>
</evidence>
<comment type="cofactor">
    <cofactor evidence="2">
        <name>Mg(2+)</name>
        <dbReference type="ChEBI" id="CHEBI:18420"/>
    </cofactor>
</comment>
<evidence type="ECO:0000256" key="17">
    <source>
        <dbReference type="ARBA" id="ARBA00035116"/>
    </source>
</evidence>
<comment type="cofactor">
    <cofactor evidence="1">
        <name>Mn(2+)</name>
        <dbReference type="ChEBI" id="CHEBI:29035"/>
    </cofactor>
</comment>
<dbReference type="GO" id="GO:0005737">
    <property type="term" value="C:cytoplasm"/>
    <property type="evidence" value="ECO:0007669"/>
    <property type="project" value="TreeGrafter"/>
</dbReference>
<evidence type="ECO:0000256" key="14">
    <source>
        <dbReference type="ARBA" id="ARBA00023158"/>
    </source>
</evidence>
<dbReference type="PANTHER" id="PTHR14950">
    <property type="entry name" value="DICER-RELATED"/>
    <property type="match status" value="1"/>
</dbReference>
<dbReference type="InterPro" id="IPR001650">
    <property type="entry name" value="Helicase_C-like"/>
</dbReference>
<dbReference type="FunFam" id="3.40.50.300:FF:000705">
    <property type="entry name" value="Endoribonuclease dicer-like protein"/>
    <property type="match status" value="1"/>
</dbReference>
<dbReference type="CDD" id="cd18802">
    <property type="entry name" value="SF2_C_dicer"/>
    <property type="match status" value="1"/>
</dbReference>
<dbReference type="Gene3D" id="3.30.160.380">
    <property type="entry name" value="Dicer dimerisation domain"/>
    <property type="match status" value="1"/>
</dbReference>
<keyword evidence="10" id="KW-0347">Helicase</keyword>
<evidence type="ECO:0000256" key="10">
    <source>
        <dbReference type="ARBA" id="ARBA00022806"/>
    </source>
</evidence>
<keyword evidence="4" id="KW-0540">Nuclease</keyword>
<dbReference type="Proteomes" id="UP000515151">
    <property type="component" value="Chromosome 1"/>
</dbReference>
<dbReference type="GO" id="GO:0005634">
    <property type="term" value="C:nucleus"/>
    <property type="evidence" value="ECO:0007669"/>
    <property type="project" value="UniProtKB-SubCell"/>
</dbReference>
<dbReference type="Gene3D" id="2.170.260.10">
    <property type="entry name" value="paz domain"/>
    <property type="match status" value="1"/>
</dbReference>
<evidence type="ECO:0000256" key="13">
    <source>
        <dbReference type="ARBA" id="ARBA00022884"/>
    </source>
</evidence>
<dbReference type="Pfam" id="PF00271">
    <property type="entry name" value="Helicase_C"/>
    <property type="match status" value="1"/>
</dbReference>
<evidence type="ECO:0000256" key="3">
    <source>
        <dbReference type="ARBA" id="ARBA00004123"/>
    </source>
</evidence>